<dbReference type="Gene3D" id="1.10.510.10">
    <property type="entry name" value="Transferase(Phosphotransferase) domain 1"/>
    <property type="match status" value="1"/>
</dbReference>
<dbReference type="GO" id="GO:0004672">
    <property type="term" value="F:protein kinase activity"/>
    <property type="evidence" value="ECO:0007669"/>
    <property type="project" value="InterPro"/>
</dbReference>
<gene>
    <name evidence="3" type="ORF">LTR36_004432</name>
</gene>
<proteinExistence type="predicted"/>
<dbReference type="InterPro" id="IPR011009">
    <property type="entry name" value="Kinase-like_dom_sf"/>
</dbReference>
<dbReference type="GO" id="GO:0005524">
    <property type="term" value="F:ATP binding"/>
    <property type="evidence" value="ECO:0007669"/>
    <property type="project" value="UniProtKB-UniRule"/>
</dbReference>
<dbReference type="SMART" id="SM00220">
    <property type="entry name" value="S_TKc"/>
    <property type="match status" value="1"/>
</dbReference>
<accession>A0AAV9JHB0</accession>
<dbReference type="EMBL" id="JAVFHQ010000026">
    <property type="protein sequence ID" value="KAK4544222.1"/>
    <property type="molecule type" value="Genomic_DNA"/>
</dbReference>
<reference evidence="3 4" key="1">
    <citation type="submission" date="2021-11" db="EMBL/GenBank/DDBJ databases">
        <title>Black yeast isolated from Biological Soil Crust.</title>
        <authorList>
            <person name="Kurbessoian T."/>
        </authorList>
    </citation>
    <scope>NUCLEOTIDE SEQUENCE [LARGE SCALE GENOMIC DNA]</scope>
    <source>
        <strain evidence="3 4">CCFEE 5522</strain>
    </source>
</reference>
<comment type="caution">
    <text evidence="3">The sequence shown here is derived from an EMBL/GenBank/DDBJ whole genome shotgun (WGS) entry which is preliminary data.</text>
</comment>
<protein>
    <recommendedName>
        <fullName evidence="2">Protein kinase domain-containing protein</fullName>
    </recommendedName>
</protein>
<evidence type="ECO:0000256" key="1">
    <source>
        <dbReference type="PROSITE-ProRule" id="PRU10141"/>
    </source>
</evidence>
<dbReference type="PROSITE" id="PS00107">
    <property type="entry name" value="PROTEIN_KINASE_ATP"/>
    <property type="match status" value="1"/>
</dbReference>
<name>A0AAV9JHB0_9PEZI</name>
<evidence type="ECO:0000313" key="4">
    <source>
        <dbReference type="Proteomes" id="UP001324427"/>
    </source>
</evidence>
<evidence type="ECO:0000313" key="3">
    <source>
        <dbReference type="EMBL" id="KAK4544222.1"/>
    </source>
</evidence>
<dbReference type="AlphaFoldDB" id="A0AAV9JHB0"/>
<sequence length="371" mass="41057">MQLRSKNVKAPYNASQAHHARKHMLVKFLGAGDNGDTFAALSKADADRIIAKHNAYNILTPAFFNELRAAVTAVKFYKPSNLEGDLQNEIDFLTKTITTKHPRITPCLDSHVRGASQSLTLPFCSGGNLVSFCKHAAAFTPSFIFHVGMQLTEAASLLLFGITDCDNMTPAPEHPTVYHGDVWAGNTLLTLPGNGQSGFGNFPNVVMADFGRATKLHENADSTERARHLRRQWTDIDYIGVIMTGLYEDMHDKTDVFDVSCPAHGVNNGYCADCITATMQARLTDDILHLWIVQFSDVAYAVNRPITEVIPFLKRFIATAKRQRTLHYRPLSAEAVADLSAEKITDGELSLALMQRLTNGRFGEKAFEVKR</sequence>
<feature type="binding site" evidence="1">
    <location>
        <position position="52"/>
    </location>
    <ligand>
        <name>ATP</name>
        <dbReference type="ChEBI" id="CHEBI:30616"/>
    </ligand>
</feature>
<dbReference type="PROSITE" id="PS50011">
    <property type="entry name" value="PROTEIN_KINASE_DOM"/>
    <property type="match status" value="1"/>
</dbReference>
<evidence type="ECO:0000259" key="2">
    <source>
        <dbReference type="PROSITE" id="PS50011"/>
    </source>
</evidence>
<organism evidence="3 4">
    <name type="scientific">Oleoguttula mirabilis</name>
    <dbReference type="NCBI Taxonomy" id="1507867"/>
    <lineage>
        <taxon>Eukaryota</taxon>
        <taxon>Fungi</taxon>
        <taxon>Dikarya</taxon>
        <taxon>Ascomycota</taxon>
        <taxon>Pezizomycotina</taxon>
        <taxon>Dothideomycetes</taxon>
        <taxon>Dothideomycetidae</taxon>
        <taxon>Mycosphaerellales</taxon>
        <taxon>Teratosphaeriaceae</taxon>
        <taxon>Oleoguttula</taxon>
    </lineage>
</organism>
<dbReference type="InterPro" id="IPR017441">
    <property type="entry name" value="Protein_kinase_ATP_BS"/>
</dbReference>
<keyword evidence="1" id="KW-0547">Nucleotide-binding</keyword>
<keyword evidence="4" id="KW-1185">Reference proteome</keyword>
<dbReference type="Proteomes" id="UP001324427">
    <property type="component" value="Unassembled WGS sequence"/>
</dbReference>
<dbReference type="SUPFAM" id="SSF56112">
    <property type="entry name" value="Protein kinase-like (PK-like)"/>
    <property type="match status" value="1"/>
</dbReference>
<feature type="domain" description="Protein kinase" evidence="2">
    <location>
        <begin position="23"/>
        <end position="351"/>
    </location>
</feature>
<keyword evidence="1" id="KW-0067">ATP-binding</keyword>
<dbReference type="InterPro" id="IPR000719">
    <property type="entry name" value="Prot_kinase_dom"/>
</dbReference>